<evidence type="ECO:0000313" key="4">
    <source>
        <dbReference type="EMBL" id="EPS99557.1"/>
    </source>
</evidence>
<reference evidence="4 5" key="1">
    <citation type="journal article" date="2012" name="Science">
        <title>The Paleozoic origin of enzymatic lignin decomposition reconstructed from 31 fungal genomes.</title>
        <authorList>
            <person name="Floudas D."/>
            <person name="Binder M."/>
            <person name="Riley R."/>
            <person name="Barry K."/>
            <person name="Blanchette R.A."/>
            <person name="Henrissat B."/>
            <person name="Martinez A.T."/>
            <person name="Otillar R."/>
            <person name="Spatafora J.W."/>
            <person name="Yadav J.S."/>
            <person name="Aerts A."/>
            <person name="Benoit I."/>
            <person name="Boyd A."/>
            <person name="Carlson A."/>
            <person name="Copeland A."/>
            <person name="Coutinho P.M."/>
            <person name="de Vries R.P."/>
            <person name="Ferreira P."/>
            <person name="Findley K."/>
            <person name="Foster B."/>
            <person name="Gaskell J."/>
            <person name="Glotzer D."/>
            <person name="Gorecki P."/>
            <person name="Heitman J."/>
            <person name="Hesse C."/>
            <person name="Hori C."/>
            <person name="Igarashi K."/>
            <person name="Jurgens J.A."/>
            <person name="Kallen N."/>
            <person name="Kersten P."/>
            <person name="Kohler A."/>
            <person name="Kuees U."/>
            <person name="Kumar T.K.A."/>
            <person name="Kuo A."/>
            <person name="LaButti K."/>
            <person name="Larrondo L.F."/>
            <person name="Lindquist E."/>
            <person name="Ling A."/>
            <person name="Lombard V."/>
            <person name="Lucas S."/>
            <person name="Lundell T."/>
            <person name="Martin R."/>
            <person name="McLaughlin D.J."/>
            <person name="Morgenstern I."/>
            <person name="Morin E."/>
            <person name="Murat C."/>
            <person name="Nagy L.G."/>
            <person name="Nolan M."/>
            <person name="Ohm R.A."/>
            <person name="Patyshakuliyeva A."/>
            <person name="Rokas A."/>
            <person name="Ruiz-Duenas F.J."/>
            <person name="Sabat G."/>
            <person name="Salamov A."/>
            <person name="Samejima M."/>
            <person name="Schmutz J."/>
            <person name="Slot J.C."/>
            <person name="St John F."/>
            <person name="Stenlid J."/>
            <person name="Sun H."/>
            <person name="Sun S."/>
            <person name="Syed K."/>
            <person name="Tsang A."/>
            <person name="Wiebenga A."/>
            <person name="Young D."/>
            <person name="Pisabarro A."/>
            <person name="Eastwood D.C."/>
            <person name="Martin F."/>
            <person name="Cullen D."/>
            <person name="Grigoriev I.V."/>
            <person name="Hibbett D.S."/>
        </authorList>
    </citation>
    <scope>NUCLEOTIDE SEQUENCE</scope>
    <source>
        <strain evidence="5">FP-58527</strain>
    </source>
</reference>
<feature type="transmembrane region" description="Helical" evidence="2">
    <location>
        <begin position="114"/>
        <end position="135"/>
    </location>
</feature>
<protein>
    <submittedName>
        <fullName evidence="4">NAD-binding protein</fullName>
    </submittedName>
</protein>
<dbReference type="eggNOG" id="ENOG502SJRZ">
    <property type="taxonomic scope" value="Eukaryota"/>
</dbReference>
<dbReference type="AlphaFoldDB" id="S8E460"/>
<accession>S8E460</accession>
<evidence type="ECO:0000256" key="3">
    <source>
        <dbReference type="SAM" id="SignalP"/>
    </source>
</evidence>
<sequence length="280" mass="31449">MFTAAVLLFILSTLHVAADSTRLWQGFVVAEVPVEYFADNTKLTWKNSINGLETFLADAVLIYRVYMLWRRPWMVIGLIIGWCGVVVAGVHAIWSISRPVTNPNAIFAIETGQWVVSFYSLTLATNLVATTLLAFKLWSTNHAVAHSRTHRSTLWPIMMTIIECGALYALTLVILLATYETHSNGAYVVTDIIGQVIPITFYLVIMRAAMIRMRRNDGPHITMTEPRFAGRSDWTNSTSSRSEGTLKAEPKPVEVRISRFVDRDGDEPRQGSKERGDTRV</sequence>
<dbReference type="EMBL" id="KE504156">
    <property type="protein sequence ID" value="EPS99557.1"/>
    <property type="molecule type" value="Genomic_DNA"/>
</dbReference>
<feature type="chain" id="PRO_5004550148" evidence="3">
    <location>
        <begin position="19"/>
        <end position="280"/>
    </location>
</feature>
<keyword evidence="2" id="KW-0472">Membrane</keyword>
<feature type="transmembrane region" description="Helical" evidence="2">
    <location>
        <begin position="155"/>
        <end position="179"/>
    </location>
</feature>
<feature type="transmembrane region" description="Helical" evidence="2">
    <location>
        <begin position="73"/>
        <end position="94"/>
    </location>
</feature>
<proteinExistence type="predicted"/>
<dbReference type="OrthoDB" id="3354175at2759"/>
<feature type="transmembrane region" description="Helical" evidence="2">
    <location>
        <begin position="185"/>
        <end position="205"/>
    </location>
</feature>
<name>S8E460_FOMSC</name>
<gene>
    <name evidence="4" type="ORF">FOMPIDRAFT_60913</name>
</gene>
<feature type="region of interest" description="Disordered" evidence="1">
    <location>
        <begin position="222"/>
        <end position="280"/>
    </location>
</feature>
<evidence type="ECO:0000256" key="1">
    <source>
        <dbReference type="SAM" id="MobiDB-lite"/>
    </source>
</evidence>
<feature type="signal peptide" evidence="3">
    <location>
        <begin position="1"/>
        <end position="18"/>
    </location>
</feature>
<keyword evidence="3" id="KW-0732">Signal</keyword>
<dbReference type="InParanoid" id="S8E460"/>
<evidence type="ECO:0000313" key="5">
    <source>
        <dbReference type="Proteomes" id="UP000015241"/>
    </source>
</evidence>
<dbReference type="Proteomes" id="UP000015241">
    <property type="component" value="Unassembled WGS sequence"/>
</dbReference>
<feature type="compositionally biased region" description="Polar residues" evidence="1">
    <location>
        <begin position="233"/>
        <end position="243"/>
    </location>
</feature>
<keyword evidence="2" id="KW-0812">Transmembrane</keyword>
<organism evidence="4 5">
    <name type="scientific">Fomitopsis schrenkii</name>
    <name type="common">Brown rot fungus</name>
    <dbReference type="NCBI Taxonomy" id="2126942"/>
    <lineage>
        <taxon>Eukaryota</taxon>
        <taxon>Fungi</taxon>
        <taxon>Dikarya</taxon>
        <taxon>Basidiomycota</taxon>
        <taxon>Agaricomycotina</taxon>
        <taxon>Agaricomycetes</taxon>
        <taxon>Polyporales</taxon>
        <taxon>Fomitopsis</taxon>
    </lineage>
</organism>
<keyword evidence="5" id="KW-1185">Reference proteome</keyword>
<keyword evidence="2" id="KW-1133">Transmembrane helix</keyword>
<evidence type="ECO:0000256" key="2">
    <source>
        <dbReference type="SAM" id="Phobius"/>
    </source>
</evidence>
<feature type="compositionally biased region" description="Basic and acidic residues" evidence="1">
    <location>
        <begin position="244"/>
        <end position="280"/>
    </location>
</feature>
<dbReference type="HOGENOM" id="CLU_044614_3_3_1"/>